<dbReference type="Pfam" id="PF00005">
    <property type="entry name" value="ABC_tran"/>
    <property type="match status" value="1"/>
</dbReference>
<name>A0ABS5FV92_9BRAD</name>
<evidence type="ECO:0000256" key="5">
    <source>
        <dbReference type="ARBA" id="ARBA00022519"/>
    </source>
</evidence>
<evidence type="ECO:0000313" key="13">
    <source>
        <dbReference type="Proteomes" id="UP001315278"/>
    </source>
</evidence>
<evidence type="ECO:0000259" key="11">
    <source>
        <dbReference type="PROSITE" id="PS50893"/>
    </source>
</evidence>
<gene>
    <name evidence="12" type="ORF">JQ615_35865</name>
</gene>
<evidence type="ECO:0000256" key="10">
    <source>
        <dbReference type="ARBA" id="ARBA00024722"/>
    </source>
</evidence>
<dbReference type="PANTHER" id="PTHR43297:SF14">
    <property type="entry name" value="ATPASE AAA-TYPE CORE DOMAIN-CONTAINING PROTEIN"/>
    <property type="match status" value="1"/>
</dbReference>
<sequence length="333" mass="36803">MPLLRVRNLRTHFHTRMGVMKAVDGVDLEVGEGKTLGIVGESGSGKSVIALSIMGLIESPGHVVEDSRILFDGRDLARLPEPEMQAIRGNAISMIFQEPMTSLNPVYTAGNQIIEAIRLHRKIGAKEARECAIELLRLVGIPSPEQRFSAYPHQLSGGMRQRVMIAMALACEPRLLIADEPTTALDVTIQAQILELLRELRQRLGMSMILITHDLGVVAEICDDVAVMYAGRVVERGPVSAIFRNPQHPYTEALLRSIPLLGMTQAMPLNVIPGKVPSPLHWPRGCRFAARCNYAVERCRCEEPALAESGEGWAACWLREQRRRSRSEGALHA</sequence>
<dbReference type="InterPro" id="IPR017871">
    <property type="entry name" value="ABC_transporter-like_CS"/>
</dbReference>
<proteinExistence type="inferred from homology"/>
<comment type="function">
    <text evidence="10">Involved in beta-(1--&gt;2)glucan export. Transmembrane domains (TMD) form a pore in the inner membrane and the ATP-binding domain (NBD) is responsible for energy generation.</text>
</comment>
<keyword evidence="8" id="KW-1278">Translocase</keyword>
<evidence type="ECO:0000256" key="9">
    <source>
        <dbReference type="ARBA" id="ARBA00023136"/>
    </source>
</evidence>
<keyword evidence="4" id="KW-1003">Cell membrane</keyword>
<dbReference type="NCBIfam" id="TIGR01727">
    <property type="entry name" value="oligo_HPY"/>
    <property type="match status" value="1"/>
</dbReference>
<dbReference type="GO" id="GO:0005524">
    <property type="term" value="F:ATP binding"/>
    <property type="evidence" value="ECO:0007669"/>
    <property type="project" value="UniProtKB-KW"/>
</dbReference>
<keyword evidence="6" id="KW-0547">Nucleotide-binding</keyword>
<comment type="similarity">
    <text evidence="2">Belongs to the ABC transporter superfamily.</text>
</comment>
<comment type="subcellular location">
    <subcellularLocation>
        <location evidence="1">Cell inner membrane</location>
        <topology evidence="1">Peripheral membrane protein</topology>
    </subcellularLocation>
</comment>
<evidence type="ECO:0000256" key="7">
    <source>
        <dbReference type="ARBA" id="ARBA00022840"/>
    </source>
</evidence>
<evidence type="ECO:0000256" key="6">
    <source>
        <dbReference type="ARBA" id="ARBA00022741"/>
    </source>
</evidence>
<dbReference type="SMART" id="SM00382">
    <property type="entry name" value="AAA"/>
    <property type="match status" value="1"/>
</dbReference>
<accession>A0ABS5FV92</accession>
<keyword evidence="3" id="KW-0813">Transport</keyword>
<dbReference type="PANTHER" id="PTHR43297">
    <property type="entry name" value="OLIGOPEPTIDE TRANSPORT ATP-BINDING PROTEIN APPD"/>
    <property type="match status" value="1"/>
</dbReference>
<evidence type="ECO:0000256" key="2">
    <source>
        <dbReference type="ARBA" id="ARBA00005417"/>
    </source>
</evidence>
<evidence type="ECO:0000256" key="1">
    <source>
        <dbReference type="ARBA" id="ARBA00004417"/>
    </source>
</evidence>
<dbReference type="InterPro" id="IPR050388">
    <property type="entry name" value="ABC_Ni/Peptide_Import"/>
</dbReference>
<keyword evidence="9" id="KW-0472">Membrane</keyword>
<dbReference type="PROSITE" id="PS50893">
    <property type="entry name" value="ABC_TRANSPORTER_2"/>
    <property type="match status" value="1"/>
</dbReference>
<dbReference type="InterPro" id="IPR003439">
    <property type="entry name" value="ABC_transporter-like_ATP-bd"/>
</dbReference>
<dbReference type="Pfam" id="PF08352">
    <property type="entry name" value="oligo_HPY"/>
    <property type="match status" value="1"/>
</dbReference>
<protein>
    <submittedName>
        <fullName evidence="12">ABC transporter ATP-binding protein</fullName>
    </submittedName>
</protein>
<feature type="domain" description="ABC transporter" evidence="11">
    <location>
        <begin position="4"/>
        <end position="255"/>
    </location>
</feature>
<evidence type="ECO:0000256" key="8">
    <source>
        <dbReference type="ARBA" id="ARBA00022967"/>
    </source>
</evidence>
<reference evidence="13" key="1">
    <citation type="journal article" date="2021" name="ISME J.">
        <title>Evolutionary origin and ecological implication of a unique nif island in free-living Bradyrhizobium lineages.</title>
        <authorList>
            <person name="Tao J."/>
        </authorList>
    </citation>
    <scope>NUCLEOTIDE SEQUENCE [LARGE SCALE GENOMIC DNA]</scope>
    <source>
        <strain evidence="13">SZCCT0434</strain>
    </source>
</reference>
<dbReference type="Proteomes" id="UP001315278">
    <property type="component" value="Unassembled WGS sequence"/>
</dbReference>
<dbReference type="CDD" id="cd03257">
    <property type="entry name" value="ABC_NikE_OppD_transporters"/>
    <property type="match status" value="1"/>
</dbReference>
<dbReference type="SUPFAM" id="SSF52540">
    <property type="entry name" value="P-loop containing nucleoside triphosphate hydrolases"/>
    <property type="match status" value="1"/>
</dbReference>
<dbReference type="PROSITE" id="PS00211">
    <property type="entry name" value="ABC_TRANSPORTER_1"/>
    <property type="match status" value="1"/>
</dbReference>
<keyword evidence="7 12" id="KW-0067">ATP-binding</keyword>
<evidence type="ECO:0000256" key="3">
    <source>
        <dbReference type="ARBA" id="ARBA00022448"/>
    </source>
</evidence>
<keyword evidence="5" id="KW-0997">Cell inner membrane</keyword>
<comment type="caution">
    <text evidence="12">The sequence shown here is derived from an EMBL/GenBank/DDBJ whole genome shotgun (WGS) entry which is preliminary data.</text>
</comment>
<dbReference type="EMBL" id="JAFCJH010000061">
    <property type="protein sequence ID" value="MBR0800752.1"/>
    <property type="molecule type" value="Genomic_DNA"/>
</dbReference>
<organism evidence="12 13">
    <name type="scientific">Bradyrhizobium jicamae</name>
    <dbReference type="NCBI Taxonomy" id="280332"/>
    <lineage>
        <taxon>Bacteria</taxon>
        <taxon>Pseudomonadati</taxon>
        <taxon>Pseudomonadota</taxon>
        <taxon>Alphaproteobacteria</taxon>
        <taxon>Hyphomicrobiales</taxon>
        <taxon>Nitrobacteraceae</taxon>
        <taxon>Bradyrhizobium</taxon>
    </lineage>
</organism>
<dbReference type="InterPro" id="IPR013563">
    <property type="entry name" value="Oligopep_ABC_C"/>
</dbReference>
<dbReference type="InterPro" id="IPR003593">
    <property type="entry name" value="AAA+_ATPase"/>
</dbReference>
<dbReference type="InterPro" id="IPR027417">
    <property type="entry name" value="P-loop_NTPase"/>
</dbReference>
<keyword evidence="13" id="KW-1185">Reference proteome</keyword>
<dbReference type="Gene3D" id="3.40.50.300">
    <property type="entry name" value="P-loop containing nucleotide triphosphate hydrolases"/>
    <property type="match status" value="1"/>
</dbReference>
<evidence type="ECO:0000313" key="12">
    <source>
        <dbReference type="EMBL" id="MBR0800752.1"/>
    </source>
</evidence>
<evidence type="ECO:0000256" key="4">
    <source>
        <dbReference type="ARBA" id="ARBA00022475"/>
    </source>
</evidence>